<dbReference type="EMBL" id="KK914327">
    <property type="protein sequence ID" value="KDP40608.1"/>
    <property type="molecule type" value="Genomic_DNA"/>
</dbReference>
<dbReference type="GO" id="GO:0004806">
    <property type="term" value="F:triacylglycerol lipase activity"/>
    <property type="evidence" value="ECO:0007669"/>
    <property type="project" value="InterPro"/>
</dbReference>
<dbReference type="Pfam" id="PF01764">
    <property type="entry name" value="Lipase_3"/>
    <property type="match status" value="1"/>
</dbReference>
<evidence type="ECO:0000259" key="2">
    <source>
        <dbReference type="Pfam" id="PF01764"/>
    </source>
</evidence>
<evidence type="ECO:0000313" key="4">
    <source>
        <dbReference type="Proteomes" id="UP000027138"/>
    </source>
</evidence>
<dbReference type="AlphaFoldDB" id="A0A067L048"/>
<accession>A0A067L048</accession>
<evidence type="ECO:0000313" key="3">
    <source>
        <dbReference type="EMBL" id="KDP40608.1"/>
    </source>
</evidence>
<sequence length="327" mass="37997">MHFVGFYNCWNERQKESNTQVFILCDKPKDANLIIVSFRGTEIFNAQDWSTDFDFSWYELPKVGKVHIGFLEALGLGNRRDTSTFQSHLQRKLTGFLQLNGESEGAILELSKKSAYYIVALKLKQLLKEHKNAKFAVTGHSLGGALAILFPSVLVIQEETEMLHRLLNIYTFGQPRVGDVQFCNFMEAHLNSPNTRYYRVVYCNDIVPRVPFDDKAFGFKHFGTCLYYDSWYFGQFMDEEPDRNYFGLKHFMPMRINALWEIFRSFLISRIYGQDYQDTWFCTLWRLMGLVLPGAADHGPADYVNSVRLGRERTAPMATLESFVRKL</sequence>
<organism evidence="3 4">
    <name type="scientific">Jatropha curcas</name>
    <name type="common">Barbados nut</name>
    <dbReference type="NCBI Taxonomy" id="180498"/>
    <lineage>
        <taxon>Eukaryota</taxon>
        <taxon>Viridiplantae</taxon>
        <taxon>Streptophyta</taxon>
        <taxon>Embryophyta</taxon>
        <taxon>Tracheophyta</taxon>
        <taxon>Spermatophyta</taxon>
        <taxon>Magnoliopsida</taxon>
        <taxon>eudicotyledons</taxon>
        <taxon>Gunneridae</taxon>
        <taxon>Pentapetalae</taxon>
        <taxon>rosids</taxon>
        <taxon>fabids</taxon>
        <taxon>Malpighiales</taxon>
        <taxon>Euphorbiaceae</taxon>
        <taxon>Crotonoideae</taxon>
        <taxon>Jatropheae</taxon>
        <taxon>Jatropha</taxon>
    </lineage>
</organism>
<feature type="domain" description="Fungal lipase-type" evidence="2">
    <location>
        <begin position="35"/>
        <end position="213"/>
    </location>
</feature>
<protein>
    <recommendedName>
        <fullName evidence="2">Fungal lipase-type domain-containing protein</fullName>
    </recommendedName>
</protein>
<name>A0A067L048_JATCU</name>
<gene>
    <name evidence="3" type="ORF">JCGZ_24607</name>
</gene>
<dbReference type="InterPro" id="IPR002921">
    <property type="entry name" value="Fungal_lipase-type"/>
</dbReference>
<reference evidence="3 4" key="1">
    <citation type="journal article" date="2014" name="PLoS ONE">
        <title>Global Analysis of Gene Expression Profiles in Physic Nut (Jatropha curcas L.) Seedlings Exposed to Salt Stress.</title>
        <authorList>
            <person name="Zhang L."/>
            <person name="Zhang C."/>
            <person name="Wu P."/>
            <person name="Chen Y."/>
            <person name="Li M."/>
            <person name="Jiang H."/>
            <person name="Wu G."/>
        </authorList>
    </citation>
    <scope>NUCLEOTIDE SEQUENCE [LARGE SCALE GENOMIC DNA]</scope>
    <source>
        <strain evidence="4">cv. GZQX0401</strain>
        <tissue evidence="3">Young leaves</tissue>
    </source>
</reference>
<dbReference type="InterPro" id="IPR044819">
    <property type="entry name" value="OBL-like"/>
</dbReference>
<dbReference type="OrthoDB" id="438440at2759"/>
<dbReference type="CDD" id="cd00519">
    <property type="entry name" value="Lipase_3"/>
    <property type="match status" value="1"/>
</dbReference>
<dbReference type="GO" id="GO:0006629">
    <property type="term" value="P:lipid metabolic process"/>
    <property type="evidence" value="ECO:0007669"/>
    <property type="project" value="InterPro"/>
</dbReference>
<dbReference type="Proteomes" id="UP000027138">
    <property type="component" value="Unassembled WGS sequence"/>
</dbReference>
<dbReference type="Gene3D" id="3.40.50.1820">
    <property type="entry name" value="alpha/beta hydrolase"/>
    <property type="match status" value="1"/>
</dbReference>
<dbReference type="PANTHER" id="PTHR46086:SF25">
    <property type="entry name" value="TRIACYLGLYCEROL LIPASE OBL1"/>
    <property type="match status" value="1"/>
</dbReference>
<keyword evidence="4" id="KW-1185">Reference proteome</keyword>
<keyword evidence="1" id="KW-0378">Hydrolase</keyword>
<dbReference type="ESTHER" id="jatcu-a0a067l048">
    <property type="family name" value="Triacylglycerol-lipase-OBL1-like"/>
</dbReference>
<evidence type="ECO:0000256" key="1">
    <source>
        <dbReference type="ARBA" id="ARBA00022801"/>
    </source>
</evidence>
<dbReference type="SUPFAM" id="SSF53474">
    <property type="entry name" value="alpha/beta-Hydrolases"/>
    <property type="match status" value="1"/>
</dbReference>
<dbReference type="PANTHER" id="PTHR46086">
    <property type="entry name" value="ALPHA/BETA-HYDROLASES SUPERFAMILY PROTEIN"/>
    <property type="match status" value="1"/>
</dbReference>
<dbReference type="InterPro" id="IPR029058">
    <property type="entry name" value="AB_hydrolase_fold"/>
</dbReference>
<proteinExistence type="predicted"/>